<dbReference type="EMBL" id="WBXO01000002">
    <property type="protein sequence ID" value="KAB2953668.1"/>
    <property type="molecule type" value="Genomic_DNA"/>
</dbReference>
<dbReference type="OrthoDB" id="9806704at2"/>
<dbReference type="SMART" id="SM01080">
    <property type="entry name" value="CHASE2"/>
    <property type="match status" value="1"/>
</dbReference>
<evidence type="ECO:0000256" key="2">
    <source>
        <dbReference type="ARBA" id="ARBA00005381"/>
    </source>
</evidence>
<proteinExistence type="inferred from homology"/>
<comment type="caution">
    <text evidence="9">The sequence shown here is derived from an EMBL/GenBank/DDBJ whole genome shotgun (WGS) entry which is preliminary data.</text>
</comment>
<gene>
    <name evidence="9" type="ORF">F9B85_03345</name>
</gene>
<feature type="domain" description="Guanylate cyclase" evidence="8">
    <location>
        <begin position="425"/>
        <end position="557"/>
    </location>
</feature>
<comment type="subcellular location">
    <subcellularLocation>
        <location evidence="1">Cell envelope</location>
    </subcellularLocation>
</comment>
<dbReference type="GO" id="GO:0004016">
    <property type="term" value="F:adenylate cyclase activity"/>
    <property type="evidence" value="ECO:0007669"/>
    <property type="project" value="UniProtKB-ARBA"/>
</dbReference>
<evidence type="ECO:0000256" key="7">
    <source>
        <dbReference type="SAM" id="Phobius"/>
    </source>
</evidence>
<reference evidence="9 10" key="1">
    <citation type="submission" date="2019-10" db="EMBL/GenBank/DDBJ databases">
        <title>Whole-genome sequence of the extremophile Heliorestis acidaminivorans DSM 24790.</title>
        <authorList>
            <person name="Kyndt J.A."/>
            <person name="Meyer T.E."/>
        </authorList>
    </citation>
    <scope>NUCLEOTIDE SEQUENCE [LARGE SCALE GENOMIC DNA]</scope>
    <source>
        <strain evidence="9 10">DSM 24790</strain>
    </source>
</reference>
<evidence type="ECO:0000256" key="6">
    <source>
        <dbReference type="ARBA" id="ARBA00023136"/>
    </source>
</evidence>
<keyword evidence="6 7" id="KW-0472">Membrane</keyword>
<dbReference type="GO" id="GO:0006171">
    <property type="term" value="P:cAMP biosynthetic process"/>
    <property type="evidence" value="ECO:0007669"/>
    <property type="project" value="TreeGrafter"/>
</dbReference>
<dbReference type="AlphaFoldDB" id="A0A6I0F843"/>
<evidence type="ECO:0000313" key="9">
    <source>
        <dbReference type="EMBL" id="KAB2953668.1"/>
    </source>
</evidence>
<dbReference type="InterPro" id="IPR007890">
    <property type="entry name" value="CHASE2"/>
</dbReference>
<dbReference type="PANTHER" id="PTHR43081">
    <property type="entry name" value="ADENYLATE CYCLASE, TERMINAL-DIFFERENTIATION SPECIFIC-RELATED"/>
    <property type="match status" value="1"/>
</dbReference>
<dbReference type="Gene3D" id="3.30.70.1230">
    <property type="entry name" value="Nucleotide cyclase"/>
    <property type="match status" value="1"/>
</dbReference>
<dbReference type="GO" id="GO:0035556">
    <property type="term" value="P:intracellular signal transduction"/>
    <property type="evidence" value="ECO:0007669"/>
    <property type="project" value="InterPro"/>
</dbReference>
<dbReference type="PROSITE" id="PS50125">
    <property type="entry name" value="GUANYLATE_CYCLASE_2"/>
    <property type="match status" value="1"/>
</dbReference>
<accession>A0A6I0F843</accession>
<name>A0A6I0F843_9FIRM</name>
<comment type="similarity">
    <text evidence="2">Belongs to the adenylyl cyclase class-3 family.</text>
</comment>
<organism evidence="9 10">
    <name type="scientific">Heliorestis acidaminivorans</name>
    <dbReference type="NCBI Taxonomy" id="553427"/>
    <lineage>
        <taxon>Bacteria</taxon>
        <taxon>Bacillati</taxon>
        <taxon>Bacillota</taxon>
        <taxon>Clostridia</taxon>
        <taxon>Eubacteriales</taxon>
        <taxon>Heliobacteriaceae</taxon>
        <taxon>Heliorestis</taxon>
    </lineage>
</organism>
<evidence type="ECO:0000313" key="10">
    <source>
        <dbReference type="Proteomes" id="UP000468766"/>
    </source>
</evidence>
<dbReference type="PANTHER" id="PTHR43081:SF1">
    <property type="entry name" value="ADENYLATE CYCLASE, TERMINAL-DIFFERENTIATION SPECIFIC"/>
    <property type="match status" value="1"/>
</dbReference>
<dbReference type="InterPro" id="IPR001054">
    <property type="entry name" value="A/G_cyclase"/>
</dbReference>
<evidence type="ECO:0000259" key="8">
    <source>
        <dbReference type="PROSITE" id="PS50125"/>
    </source>
</evidence>
<keyword evidence="10" id="KW-1185">Reference proteome</keyword>
<dbReference type="CDD" id="cd07302">
    <property type="entry name" value="CHD"/>
    <property type="match status" value="1"/>
</dbReference>
<dbReference type="InterPro" id="IPR050697">
    <property type="entry name" value="Adenylyl/Guanylyl_Cyclase_3/4"/>
</dbReference>
<protein>
    <submittedName>
        <fullName evidence="9">Adenylate/guanylate cyclase domain-containing protein</fullName>
    </submittedName>
</protein>
<keyword evidence="5 7" id="KW-1133">Transmembrane helix</keyword>
<evidence type="ECO:0000256" key="3">
    <source>
        <dbReference type="ARBA" id="ARBA00022475"/>
    </source>
</evidence>
<dbReference type="GO" id="GO:0030313">
    <property type="term" value="C:cell envelope"/>
    <property type="evidence" value="ECO:0007669"/>
    <property type="project" value="UniProtKB-SubCell"/>
</dbReference>
<evidence type="ECO:0000256" key="5">
    <source>
        <dbReference type="ARBA" id="ARBA00022989"/>
    </source>
</evidence>
<feature type="transmembrane region" description="Helical" evidence="7">
    <location>
        <begin position="363"/>
        <end position="383"/>
    </location>
</feature>
<keyword evidence="4 7" id="KW-0812">Transmembrane</keyword>
<feature type="transmembrane region" description="Helical" evidence="7">
    <location>
        <begin position="336"/>
        <end position="357"/>
    </location>
</feature>
<dbReference type="Pfam" id="PF00211">
    <property type="entry name" value="Guanylate_cyc"/>
    <property type="match status" value="1"/>
</dbReference>
<dbReference type="InterPro" id="IPR029787">
    <property type="entry name" value="Nucleotide_cyclase"/>
</dbReference>
<dbReference type="Proteomes" id="UP000468766">
    <property type="component" value="Unassembled WGS sequence"/>
</dbReference>
<evidence type="ECO:0000256" key="4">
    <source>
        <dbReference type="ARBA" id="ARBA00022692"/>
    </source>
</evidence>
<dbReference type="SMART" id="SM00044">
    <property type="entry name" value="CYCc"/>
    <property type="match status" value="1"/>
</dbReference>
<keyword evidence="3" id="KW-1003">Cell membrane</keyword>
<evidence type="ECO:0000256" key="1">
    <source>
        <dbReference type="ARBA" id="ARBA00004196"/>
    </source>
</evidence>
<dbReference type="Pfam" id="PF05226">
    <property type="entry name" value="CHASE2"/>
    <property type="match status" value="1"/>
</dbReference>
<dbReference type="SUPFAM" id="SSF55073">
    <property type="entry name" value="Nucleotide cyclase"/>
    <property type="match status" value="1"/>
</dbReference>
<sequence>MDLLKGKFHGGQALAALVTLLMLFSATLGLWSLLEAKVYDSRFQQKGAEAPPESIVIIGVDDESLHQVGRWPWARSIHGELLDRLEQAKVVCIDISFASDSQEEEDQALAEAIGRHGRVVLAAHLSLEQEGDYINQVLRLPVDPLLMETFSIGFANFPTEEDNIVRRALPMTLFDGYPLPSLALATAMAGEGLDPSELDWQEDGLIVAGSLALPPFHGQGPLIHFRGPAETYETIPYYQVLNGDYPPEYFADKWVLVGPVSPLFKDEFNTPYTQSNMALKGALPTPGVELHATALDAYLNQGYFFKAPLWVNLMSLVFLGFSAYVVSSGRRPWQGLLFLIFLALLWYFFTGVLWSQMNLWVDFVAPAMTALLVYLAATAYNHFFVEQERKKVQGLFGRYVSDKVVDELLKNPDKVALGGQRQIVTVFFSDIRGFTSYSEGKTPEEVVSRLNEYFTVMTSIVFKHGGTLDKYLGDGMMAVFGAPIPQEDHAERALRASLEMCRALEELNRTWEARGEKPFGIGIGLNSGPVLSGNIGSPERMEYTVIGEDVNLSARLESMNKEKGTQIIFSERTLRYMQLPALEDLKIVELGDVAVRGMVQPVKIYTVR</sequence>
<dbReference type="FunFam" id="3.30.70.1230:FF:000016">
    <property type="entry name" value="Adenylate/guanylate cyclase domain-containing protein"/>
    <property type="match status" value="1"/>
</dbReference>
<feature type="transmembrane region" description="Helical" evidence="7">
    <location>
        <begin position="309"/>
        <end position="327"/>
    </location>
</feature>